<accession>A0ABM8ZTZ2</accession>
<evidence type="ECO:0008006" key="11">
    <source>
        <dbReference type="Google" id="ProtNLM"/>
    </source>
</evidence>
<keyword evidence="5 8" id="KW-0812">Transmembrane</keyword>
<organism evidence="9 10">
    <name type="scientific">Vibrio stylophorae</name>
    <dbReference type="NCBI Taxonomy" id="659351"/>
    <lineage>
        <taxon>Bacteria</taxon>
        <taxon>Pseudomonadati</taxon>
        <taxon>Pseudomonadota</taxon>
        <taxon>Gammaproteobacteria</taxon>
        <taxon>Vibrionales</taxon>
        <taxon>Vibrionaceae</taxon>
        <taxon>Vibrio</taxon>
    </lineage>
</organism>
<feature type="transmembrane region" description="Helical" evidence="8">
    <location>
        <begin position="54"/>
        <end position="76"/>
    </location>
</feature>
<keyword evidence="4" id="KW-0997">Cell inner membrane</keyword>
<keyword evidence="3" id="KW-1003">Cell membrane</keyword>
<sequence>MSQYKGPIDFEHQSSNAATCAPAQDLSTAHFELEQDDETLAGDQLLKPDSKKHYALLLLVVALFVLSAVQAAVWLYDTWMQNHWLAMGWSGLLLLVLSYLLLKLGKELRAMRRLSAQQNKQQQAAQLIEQQGMGQGVPFCLQLSQKQAMQAEHLNAWQQALAAHHHDGEVLALYDHYVLKPLDQRAERLIAKHAGEAALMVAVSPFALADMLLVGWRNLRLIEAIGRIYGIELGTWSRWRLFKLVLTNMALAGASELAMDVGGDWLSVGMASKLSARAGQGLGIGLLTARLGLRAMDALRPIPWHQGPSRLKHIRKQLLAQVRGQSAEQHN</sequence>
<evidence type="ECO:0000256" key="2">
    <source>
        <dbReference type="ARBA" id="ARBA00008255"/>
    </source>
</evidence>
<evidence type="ECO:0000256" key="1">
    <source>
        <dbReference type="ARBA" id="ARBA00004429"/>
    </source>
</evidence>
<gene>
    <name evidence="9" type="ORF">VST7929_01649</name>
</gene>
<comment type="subcellular location">
    <subcellularLocation>
        <location evidence="1">Cell inner membrane</location>
        <topology evidence="1">Multi-pass membrane protein</topology>
    </subcellularLocation>
</comment>
<dbReference type="Pfam" id="PF05128">
    <property type="entry name" value="DUF697"/>
    <property type="match status" value="1"/>
</dbReference>
<dbReference type="InterPro" id="IPR021147">
    <property type="entry name" value="DUF697"/>
</dbReference>
<comment type="caution">
    <text evidence="9">The sequence shown here is derived from an EMBL/GenBank/DDBJ whole genome shotgun (WGS) entry which is preliminary data.</text>
</comment>
<dbReference type="Proteomes" id="UP000838672">
    <property type="component" value="Unassembled WGS sequence"/>
</dbReference>
<feature type="transmembrane region" description="Helical" evidence="8">
    <location>
        <begin position="82"/>
        <end position="102"/>
    </location>
</feature>
<evidence type="ECO:0000256" key="5">
    <source>
        <dbReference type="ARBA" id="ARBA00022692"/>
    </source>
</evidence>
<dbReference type="NCBIfam" id="TIGR01620">
    <property type="entry name" value="hyp_HI0043"/>
    <property type="match status" value="1"/>
</dbReference>
<evidence type="ECO:0000313" key="9">
    <source>
        <dbReference type="EMBL" id="CAH0533774.1"/>
    </source>
</evidence>
<evidence type="ECO:0000256" key="3">
    <source>
        <dbReference type="ARBA" id="ARBA00022475"/>
    </source>
</evidence>
<keyword evidence="7 8" id="KW-0472">Membrane</keyword>
<dbReference type="PANTHER" id="PTHR39342:SF1">
    <property type="entry name" value="UPF0283 MEMBRANE PROTEIN YCJF"/>
    <property type="match status" value="1"/>
</dbReference>
<dbReference type="PANTHER" id="PTHR39342">
    <property type="entry name" value="UPF0283 MEMBRANE PROTEIN YCJF"/>
    <property type="match status" value="1"/>
</dbReference>
<evidence type="ECO:0000256" key="8">
    <source>
        <dbReference type="SAM" id="Phobius"/>
    </source>
</evidence>
<dbReference type="RefSeq" id="WP_237466193.1">
    <property type="nucleotide sequence ID" value="NZ_CAKLDI010000001.1"/>
</dbReference>
<keyword evidence="6 8" id="KW-1133">Transmembrane helix</keyword>
<evidence type="ECO:0000256" key="4">
    <source>
        <dbReference type="ARBA" id="ARBA00022519"/>
    </source>
</evidence>
<protein>
    <recommendedName>
        <fullName evidence="11">TIGR01620 family protein</fullName>
    </recommendedName>
</protein>
<evidence type="ECO:0000313" key="10">
    <source>
        <dbReference type="Proteomes" id="UP000838672"/>
    </source>
</evidence>
<dbReference type="EMBL" id="CAKLDI010000001">
    <property type="protein sequence ID" value="CAH0533774.1"/>
    <property type="molecule type" value="Genomic_DNA"/>
</dbReference>
<comment type="similarity">
    <text evidence="2">Belongs to the UPF0283 family.</text>
</comment>
<dbReference type="InterPro" id="IPR006507">
    <property type="entry name" value="UPF0283"/>
</dbReference>
<keyword evidence="10" id="KW-1185">Reference proteome</keyword>
<name>A0ABM8ZTZ2_9VIBR</name>
<proteinExistence type="inferred from homology"/>
<evidence type="ECO:0000256" key="6">
    <source>
        <dbReference type="ARBA" id="ARBA00022989"/>
    </source>
</evidence>
<reference evidence="9" key="1">
    <citation type="submission" date="2021-11" db="EMBL/GenBank/DDBJ databases">
        <authorList>
            <person name="Rodrigo-Torres L."/>
            <person name="Arahal R. D."/>
            <person name="Lucena T."/>
        </authorList>
    </citation>
    <scope>NUCLEOTIDE SEQUENCE</scope>
    <source>
        <strain evidence="9">CECT 7929</strain>
    </source>
</reference>
<evidence type="ECO:0000256" key="7">
    <source>
        <dbReference type="ARBA" id="ARBA00023136"/>
    </source>
</evidence>